<name>D1QS35_9BACT</name>
<organism evidence="1 2">
    <name type="scientific">Segatella oris F0302</name>
    <dbReference type="NCBI Taxonomy" id="649760"/>
    <lineage>
        <taxon>Bacteria</taxon>
        <taxon>Pseudomonadati</taxon>
        <taxon>Bacteroidota</taxon>
        <taxon>Bacteroidia</taxon>
        <taxon>Bacteroidales</taxon>
        <taxon>Prevotellaceae</taxon>
        <taxon>Segatella</taxon>
    </lineage>
</organism>
<accession>D1QS35</accession>
<dbReference type="EMBL" id="ACUZ02000031">
    <property type="protein sequence ID" value="EFB32041.1"/>
    <property type="molecule type" value="Genomic_DNA"/>
</dbReference>
<sequence>MFFRFIFLIFVFLILHLFFQMPSIHKVFVLNLKKGSSTNMTTLLSACAIHTERQLL</sequence>
<dbReference type="AlphaFoldDB" id="D1QS35"/>
<proteinExistence type="predicted"/>
<reference evidence="1 2" key="1">
    <citation type="submission" date="2009-11" db="EMBL/GenBank/DDBJ databases">
        <authorList>
            <person name="Weinstock G."/>
            <person name="Sodergren E."/>
            <person name="Clifton S."/>
            <person name="Fulton L."/>
            <person name="Fulton B."/>
            <person name="Courtney L."/>
            <person name="Fronick C."/>
            <person name="Harrison M."/>
            <person name="Strong C."/>
            <person name="Farmer C."/>
            <person name="Delahaunty K."/>
            <person name="Markovic C."/>
            <person name="Hall O."/>
            <person name="Minx P."/>
            <person name="Tomlinson C."/>
            <person name="Mitreva M."/>
            <person name="Nelson J."/>
            <person name="Hou S."/>
            <person name="Wollam A."/>
            <person name="Pepin K.H."/>
            <person name="Johnson M."/>
            <person name="Bhonagiri V."/>
            <person name="Nash W.E."/>
            <person name="Warren W."/>
            <person name="Chinwalla A."/>
            <person name="Mardis E.R."/>
            <person name="Wilson R.K."/>
        </authorList>
    </citation>
    <scope>NUCLEOTIDE SEQUENCE [LARGE SCALE GENOMIC DNA]</scope>
    <source>
        <strain evidence="1 2">F0302</strain>
    </source>
</reference>
<evidence type="ECO:0000313" key="2">
    <source>
        <dbReference type="Proteomes" id="UP000004079"/>
    </source>
</evidence>
<comment type="caution">
    <text evidence="1">The sequence shown here is derived from an EMBL/GenBank/DDBJ whole genome shotgun (WGS) entry which is preliminary data.</text>
</comment>
<evidence type="ECO:0000313" key="1">
    <source>
        <dbReference type="EMBL" id="EFB32041.1"/>
    </source>
</evidence>
<protein>
    <submittedName>
        <fullName evidence="1">Uncharacterized protein</fullName>
    </submittedName>
</protein>
<dbReference type="HOGENOM" id="CLU_3010502_0_0_10"/>
<gene>
    <name evidence="1" type="ORF">HMPREF0971_01790</name>
</gene>
<dbReference type="Proteomes" id="UP000004079">
    <property type="component" value="Unassembled WGS sequence"/>
</dbReference>